<evidence type="ECO:0000256" key="5">
    <source>
        <dbReference type="ARBA" id="ARBA00022839"/>
    </source>
</evidence>
<dbReference type="InParanoid" id="E8R6L9"/>
<dbReference type="PANTHER" id="PTHR30255">
    <property type="entry name" value="SINGLE-STRANDED-DNA-SPECIFIC EXONUCLEASE RECJ"/>
    <property type="match status" value="1"/>
</dbReference>
<dbReference type="InterPro" id="IPR001667">
    <property type="entry name" value="DDH_dom"/>
</dbReference>
<evidence type="ECO:0000259" key="8">
    <source>
        <dbReference type="Pfam" id="PF01368"/>
    </source>
</evidence>
<keyword evidence="6" id="KW-0175">Coiled coil</keyword>
<dbReference type="Pfam" id="PF17768">
    <property type="entry name" value="RecJ_OB"/>
    <property type="match status" value="1"/>
</dbReference>
<dbReference type="RefSeq" id="WP_013565218.1">
    <property type="nucleotide sequence ID" value="NC_014962.1"/>
</dbReference>
<evidence type="ECO:0000259" key="9">
    <source>
        <dbReference type="Pfam" id="PF02272"/>
    </source>
</evidence>
<keyword evidence="4" id="KW-0378">Hydrolase</keyword>
<dbReference type="InterPro" id="IPR038763">
    <property type="entry name" value="DHH_sf"/>
</dbReference>
<dbReference type="eggNOG" id="COG0608">
    <property type="taxonomic scope" value="Bacteria"/>
</dbReference>
<feature type="region of interest" description="Disordered" evidence="7">
    <location>
        <begin position="169"/>
        <end position="188"/>
    </location>
</feature>
<dbReference type="Gene3D" id="3.10.310.30">
    <property type="match status" value="1"/>
</dbReference>
<evidence type="ECO:0000256" key="2">
    <source>
        <dbReference type="ARBA" id="ARBA00019841"/>
    </source>
</evidence>
<dbReference type="InterPro" id="IPR041122">
    <property type="entry name" value="RecJ_OB"/>
</dbReference>
<dbReference type="Pfam" id="PF02272">
    <property type="entry name" value="DHHA1"/>
    <property type="match status" value="1"/>
</dbReference>
<dbReference type="EMBL" id="CP002353">
    <property type="protein sequence ID" value="ADV62930.1"/>
    <property type="molecule type" value="Genomic_DNA"/>
</dbReference>
<evidence type="ECO:0000256" key="1">
    <source>
        <dbReference type="ARBA" id="ARBA00005915"/>
    </source>
</evidence>
<reference evidence="11 12" key="2">
    <citation type="journal article" date="2011" name="Stand. Genomic Sci.">
        <title>Complete genome sequence of Isosphaera pallida type strain (IS1B).</title>
        <authorList>
            <consortium name="US DOE Joint Genome Institute (JGI-PGF)"/>
            <person name="Goker M."/>
            <person name="Cleland D."/>
            <person name="Saunders E."/>
            <person name="Lapidus A."/>
            <person name="Nolan M."/>
            <person name="Lucas S."/>
            <person name="Hammon N."/>
            <person name="Deshpande S."/>
            <person name="Cheng J.F."/>
            <person name="Tapia R."/>
            <person name="Han C."/>
            <person name="Goodwin L."/>
            <person name="Pitluck S."/>
            <person name="Liolios K."/>
            <person name="Pagani I."/>
            <person name="Ivanova N."/>
            <person name="Mavromatis K."/>
            <person name="Pati A."/>
            <person name="Chen A."/>
            <person name="Palaniappan K."/>
            <person name="Land M."/>
            <person name="Hauser L."/>
            <person name="Chang Y.J."/>
            <person name="Jeffries C.D."/>
            <person name="Detter J.C."/>
            <person name="Beck B."/>
            <person name="Woyke T."/>
            <person name="Bristow J."/>
            <person name="Eisen J.A."/>
            <person name="Markowitz V."/>
            <person name="Hugenholtz P."/>
            <person name="Kyrpides N.C."/>
            <person name="Klenk H.P."/>
        </authorList>
    </citation>
    <scope>NUCLEOTIDE SEQUENCE [LARGE SCALE GENOMIC DNA]</scope>
    <source>
        <strain evidence="12">ATCC 43644 / DSM 9630 / IS1B</strain>
    </source>
</reference>
<feature type="compositionally biased region" description="Basic and acidic residues" evidence="7">
    <location>
        <begin position="172"/>
        <end position="182"/>
    </location>
</feature>
<evidence type="ECO:0000259" key="10">
    <source>
        <dbReference type="Pfam" id="PF17768"/>
    </source>
</evidence>
<feature type="domain" description="DHHA1" evidence="9">
    <location>
        <begin position="415"/>
        <end position="505"/>
    </location>
</feature>
<protein>
    <recommendedName>
        <fullName evidence="2">Single-stranded-DNA-specific exonuclease RecJ</fullName>
    </recommendedName>
</protein>
<proteinExistence type="inferred from homology"/>
<dbReference type="FunCoup" id="E8R6L9">
    <property type="interactions" value="311"/>
</dbReference>
<dbReference type="OrthoDB" id="9809852at2"/>
<dbReference type="STRING" id="575540.Isop_2353"/>
<organism evidence="11 12">
    <name type="scientific">Isosphaera pallida (strain ATCC 43644 / DSM 9630 / IS1B)</name>
    <dbReference type="NCBI Taxonomy" id="575540"/>
    <lineage>
        <taxon>Bacteria</taxon>
        <taxon>Pseudomonadati</taxon>
        <taxon>Planctomycetota</taxon>
        <taxon>Planctomycetia</taxon>
        <taxon>Isosphaerales</taxon>
        <taxon>Isosphaeraceae</taxon>
        <taxon>Isosphaera</taxon>
    </lineage>
</organism>
<feature type="region of interest" description="Disordered" evidence="7">
    <location>
        <begin position="1"/>
        <end position="35"/>
    </location>
</feature>
<dbReference type="InterPro" id="IPR051673">
    <property type="entry name" value="SSDNA_exonuclease_RecJ"/>
</dbReference>
<feature type="compositionally biased region" description="Polar residues" evidence="7">
    <location>
        <begin position="1"/>
        <end position="11"/>
    </location>
</feature>
<feature type="compositionally biased region" description="Low complexity" evidence="7">
    <location>
        <begin position="13"/>
        <end position="23"/>
    </location>
</feature>
<evidence type="ECO:0000256" key="4">
    <source>
        <dbReference type="ARBA" id="ARBA00022801"/>
    </source>
</evidence>
<evidence type="ECO:0000313" key="12">
    <source>
        <dbReference type="Proteomes" id="UP000008631"/>
    </source>
</evidence>
<reference key="1">
    <citation type="submission" date="2010-11" db="EMBL/GenBank/DDBJ databases">
        <title>The complete sequence of chromosome of Isophaera pallida ATCC 43644.</title>
        <authorList>
            <consortium name="US DOE Joint Genome Institute (JGI-PGF)"/>
            <person name="Lucas S."/>
            <person name="Copeland A."/>
            <person name="Lapidus A."/>
            <person name="Bruce D."/>
            <person name="Goodwin L."/>
            <person name="Pitluck S."/>
            <person name="Kyrpides N."/>
            <person name="Mavromatis K."/>
            <person name="Pagani I."/>
            <person name="Ivanova N."/>
            <person name="Saunders E."/>
            <person name="Brettin T."/>
            <person name="Detter J.C."/>
            <person name="Han C."/>
            <person name="Tapia R."/>
            <person name="Land M."/>
            <person name="Hauser L."/>
            <person name="Markowitz V."/>
            <person name="Cheng J.-F."/>
            <person name="Hugenholtz P."/>
            <person name="Woyke T."/>
            <person name="Wu D."/>
            <person name="Eisen J.A."/>
        </authorList>
    </citation>
    <scope>NUCLEOTIDE SEQUENCE</scope>
    <source>
        <strain>ATCC 43644</strain>
    </source>
</reference>
<evidence type="ECO:0000256" key="7">
    <source>
        <dbReference type="SAM" id="MobiDB-lite"/>
    </source>
</evidence>
<dbReference type="HOGENOM" id="CLU_009736_5_2_0"/>
<dbReference type="Proteomes" id="UP000008631">
    <property type="component" value="Chromosome"/>
</dbReference>
<evidence type="ECO:0000256" key="6">
    <source>
        <dbReference type="SAM" id="Coils"/>
    </source>
</evidence>
<keyword evidence="12" id="KW-1185">Reference proteome</keyword>
<keyword evidence="5 11" id="KW-0269">Exonuclease</keyword>
<sequence>MTGSKIASSGLHSAAASPTAAITPSPPRRRAQTPPVVWRILRHDRDRIQELASALKAPMLIGHLLLNRGICDVSAARVFFNDDLLSLHDPATLPGVPEAADRLVHAIRNNRSIVIYSDYDADGVCGAGVLYRILKQCGARRLSYYIPSRFEEGYGLNAEALRTLARQRRETHRNGLEGDRSSLKTSQTSEAHRADLVVTVDCGITAVREAELARELGLELIITDHHHFVGDPPRADVVVHPRLPGSRYPFDSLCGAGVAYKLAWEVARRCYPNSAPLALRRQLDECLALVALATVTDVMPLKGENRIIVQHGLDLMNQDPGPGLAALVELIAKRPITSGVLGFHLGPRINVAGRLESAYKALDLLIGDDPERARSIAQELDQFNQQRQQVEREMVEHARAKIERQGDPATRGGLVVVDPSWHVGVVGIVASRLTEIFHRPTLVGVERDGLISGSGRSVPGFSLYDALASCRDLFESFGGHSAAAGFKLPANRLADLIQRFDDYCQAHLTPTQRKKQILIDAETPLALLTLNLVRWIDRLAPFGLGNREPVLLAHDVKVVDSPKVVGSQQSTLKFKVCQAGSPVFNAICFKRTDHFAEILKPGTTGSLVFQAQLNSYRGQDSVQLEVLDFRRPQQDPVEIVVEHSPPQGDSM</sequence>
<accession>E8R6L9</accession>
<dbReference type="AlphaFoldDB" id="E8R6L9"/>
<feature type="domain" description="DDH" evidence="8">
    <location>
        <begin position="112"/>
        <end position="289"/>
    </location>
</feature>
<evidence type="ECO:0000256" key="3">
    <source>
        <dbReference type="ARBA" id="ARBA00022722"/>
    </source>
</evidence>
<dbReference type="InterPro" id="IPR003156">
    <property type="entry name" value="DHHA1_dom"/>
</dbReference>
<feature type="domain" description="RecJ OB" evidence="10">
    <location>
        <begin position="519"/>
        <end position="628"/>
    </location>
</feature>
<dbReference type="KEGG" id="ipa:Isop_2353"/>
<dbReference type="Gene3D" id="3.90.1640.30">
    <property type="match status" value="1"/>
</dbReference>
<feature type="coiled-coil region" evidence="6">
    <location>
        <begin position="373"/>
        <end position="400"/>
    </location>
</feature>
<keyword evidence="3" id="KW-0540">Nuclease</keyword>
<dbReference type="Pfam" id="PF01368">
    <property type="entry name" value="DHH"/>
    <property type="match status" value="1"/>
</dbReference>
<gene>
    <name evidence="11" type="ordered locus">Isop_2353</name>
</gene>
<evidence type="ECO:0000313" key="11">
    <source>
        <dbReference type="EMBL" id="ADV62930.1"/>
    </source>
</evidence>
<name>E8R6L9_ISOPI</name>
<dbReference type="GO" id="GO:0004527">
    <property type="term" value="F:exonuclease activity"/>
    <property type="evidence" value="ECO:0007669"/>
    <property type="project" value="UniProtKB-KW"/>
</dbReference>
<dbReference type="SUPFAM" id="SSF64182">
    <property type="entry name" value="DHH phosphoesterases"/>
    <property type="match status" value="1"/>
</dbReference>
<dbReference type="GO" id="GO:0003676">
    <property type="term" value="F:nucleic acid binding"/>
    <property type="evidence" value="ECO:0007669"/>
    <property type="project" value="InterPro"/>
</dbReference>
<comment type="similarity">
    <text evidence="1">Belongs to the RecJ family.</text>
</comment>
<dbReference type="PANTHER" id="PTHR30255:SF2">
    <property type="entry name" value="SINGLE-STRANDED-DNA-SPECIFIC EXONUCLEASE RECJ"/>
    <property type="match status" value="1"/>
</dbReference>